<name>A0ABQ8RX27_PERAM</name>
<protein>
    <submittedName>
        <fullName evidence="1">Uncharacterized protein</fullName>
    </submittedName>
</protein>
<organism evidence="1 2">
    <name type="scientific">Periplaneta americana</name>
    <name type="common">American cockroach</name>
    <name type="synonym">Blatta americana</name>
    <dbReference type="NCBI Taxonomy" id="6978"/>
    <lineage>
        <taxon>Eukaryota</taxon>
        <taxon>Metazoa</taxon>
        <taxon>Ecdysozoa</taxon>
        <taxon>Arthropoda</taxon>
        <taxon>Hexapoda</taxon>
        <taxon>Insecta</taxon>
        <taxon>Pterygota</taxon>
        <taxon>Neoptera</taxon>
        <taxon>Polyneoptera</taxon>
        <taxon>Dictyoptera</taxon>
        <taxon>Blattodea</taxon>
        <taxon>Blattoidea</taxon>
        <taxon>Blattidae</taxon>
        <taxon>Blattinae</taxon>
        <taxon>Periplaneta</taxon>
    </lineage>
</organism>
<reference evidence="1 2" key="1">
    <citation type="journal article" date="2022" name="Allergy">
        <title>Genome assembly and annotation of Periplaneta americana reveal a comprehensive cockroach allergen profile.</title>
        <authorList>
            <person name="Wang L."/>
            <person name="Xiong Q."/>
            <person name="Saelim N."/>
            <person name="Wang L."/>
            <person name="Nong W."/>
            <person name="Wan A.T."/>
            <person name="Shi M."/>
            <person name="Liu X."/>
            <person name="Cao Q."/>
            <person name="Hui J.H.L."/>
            <person name="Sookrung N."/>
            <person name="Leung T.F."/>
            <person name="Tungtrongchitr A."/>
            <person name="Tsui S.K.W."/>
        </authorList>
    </citation>
    <scope>NUCLEOTIDE SEQUENCE [LARGE SCALE GENOMIC DNA]</scope>
    <source>
        <strain evidence="1">PWHHKU_190912</strain>
    </source>
</reference>
<evidence type="ECO:0000313" key="1">
    <source>
        <dbReference type="EMBL" id="KAJ4426202.1"/>
    </source>
</evidence>
<evidence type="ECO:0000313" key="2">
    <source>
        <dbReference type="Proteomes" id="UP001148838"/>
    </source>
</evidence>
<accession>A0ABQ8RX27</accession>
<keyword evidence="2" id="KW-1185">Reference proteome</keyword>
<proteinExistence type="predicted"/>
<comment type="caution">
    <text evidence="1">The sequence shown here is derived from an EMBL/GenBank/DDBJ whole genome shotgun (WGS) entry which is preliminary data.</text>
</comment>
<gene>
    <name evidence="1" type="ORF">ANN_27011</name>
</gene>
<dbReference type="EMBL" id="JAJSOF020000040">
    <property type="protein sequence ID" value="KAJ4426202.1"/>
    <property type="molecule type" value="Genomic_DNA"/>
</dbReference>
<sequence length="83" mass="9691">MIKDLSGNMINEQEQILDRWRSHFQLLLNNERGDEEILGEIEEDFNEGGIEGELEEPDRIDIRMAIEALKMARHQALIISQQN</sequence>
<dbReference type="Proteomes" id="UP001148838">
    <property type="component" value="Unassembled WGS sequence"/>
</dbReference>